<feature type="region of interest" description="Disordered" evidence="1">
    <location>
        <begin position="379"/>
        <end position="398"/>
    </location>
</feature>
<organism evidence="2 3">
    <name type="scientific">Lepidopterella palustris CBS 459.81</name>
    <dbReference type="NCBI Taxonomy" id="1314670"/>
    <lineage>
        <taxon>Eukaryota</taxon>
        <taxon>Fungi</taxon>
        <taxon>Dikarya</taxon>
        <taxon>Ascomycota</taxon>
        <taxon>Pezizomycotina</taxon>
        <taxon>Dothideomycetes</taxon>
        <taxon>Pleosporomycetidae</taxon>
        <taxon>Mytilinidiales</taxon>
        <taxon>Argynnaceae</taxon>
        <taxon>Lepidopterella</taxon>
    </lineage>
</organism>
<proteinExistence type="predicted"/>
<feature type="compositionally biased region" description="Basic and acidic residues" evidence="1">
    <location>
        <begin position="385"/>
        <end position="398"/>
    </location>
</feature>
<feature type="compositionally biased region" description="Low complexity" evidence="1">
    <location>
        <begin position="232"/>
        <end position="256"/>
    </location>
</feature>
<dbReference type="AlphaFoldDB" id="A0A8E2JBV6"/>
<feature type="compositionally biased region" description="Polar residues" evidence="1">
    <location>
        <begin position="199"/>
        <end position="231"/>
    </location>
</feature>
<feature type="compositionally biased region" description="Pro residues" evidence="1">
    <location>
        <begin position="289"/>
        <end position="309"/>
    </location>
</feature>
<name>A0A8E2JBV6_9PEZI</name>
<sequence length="527" mass="57161">MAQVMGGLTLTAPSSRHDIVSQLLDGYGSSFQDAGNISPFAVSPTVSPIREKQKSTIKELPPPPPKNDKPLPASSISAMFMQFQLRVDETGIRSSDTDPKTQEQPTTIISRSISRKKPLPLKLTVSNGSTAIPLAATTTISSTKTPSYQDRPLPGLPPPPPEKSRLRPAMGNKSSRQLDERDEKAQSPKGIFKRRPLPSSKSSGSKANLTLADTISSSNSRPKGQLNTKIKPTSAYESSPAATTSTTPSQPQTQPEDSTELSSESTVTNQTSQHRSSTPNSTVENTNPDTPPTPDLKPALLPSPSPLPEESPSKYGLRKTSTETTQPARISAKHFRGKSSTGFDIFKASSGIQNARAYLNTITPSPTPSPIATPIADALSHSQTHSRETSEEAESQARIHDDEAMKKRLSAASTLNAFRPAKTSTPEIKLVHMECYHQHARFHRSSNRNAPVPCMMCYKDDSEDRWSCSWCALRICTTCREGLERVPGRSVQRMLEMRGIVGGGFKGVVLDAEKMEQRGPGVVVWEA</sequence>
<keyword evidence="3" id="KW-1185">Reference proteome</keyword>
<feature type="compositionally biased region" description="Polar residues" evidence="1">
    <location>
        <begin position="260"/>
        <end position="284"/>
    </location>
</feature>
<feature type="region of interest" description="Disordered" evidence="1">
    <location>
        <begin position="42"/>
        <end position="74"/>
    </location>
</feature>
<feature type="compositionally biased region" description="Basic and acidic residues" evidence="1">
    <location>
        <begin position="87"/>
        <end position="101"/>
    </location>
</feature>
<evidence type="ECO:0000313" key="2">
    <source>
        <dbReference type="EMBL" id="OCK76895.1"/>
    </source>
</evidence>
<feature type="compositionally biased region" description="Basic and acidic residues" evidence="1">
    <location>
        <begin position="176"/>
        <end position="186"/>
    </location>
</feature>
<feature type="region of interest" description="Disordered" evidence="1">
    <location>
        <begin position="87"/>
        <end position="337"/>
    </location>
</feature>
<accession>A0A8E2JBV6</accession>
<dbReference type="OrthoDB" id="5425130at2759"/>
<evidence type="ECO:0000313" key="3">
    <source>
        <dbReference type="Proteomes" id="UP000250266"/>
    </source>
</evidence>
<dbReference type="EMBL" id="KV745170">
    <property type="protein sequence ID" value="OCK76895.1"/>
    <property type="molecule type" value="Genomic_DNA"/>
</dbReference>
<feature type="compositionally biased region" description="Polar residues" evidence="1">
    <location>
        <begin position="102"/>
        <end position="112"/>
    </location>
</feature>
<feature type="compositionally biased region" description="Polar residues" evidence="1">
    <location>
        <begin position="124"/>
        <end position="148"/>
    </location>
</feature>
<dbReference type="Proteomes" id="UP000250266">
    <property type="component" value="Unassembled WGS sequence"/>
</dbReference>
<protein>
    <submittedName>
        <fullName evidence="2">Uncharacterized protein</fullName>
    </submittedName>
</protein>
<gene>
    <name evidence="2" type="ORF">K432DRAFT_385101</name>
</gene>
<evidence type="ECO:0000256" key="1">
    <source>
        <dbReference type="SAM" id="MobiDB-lite"/>
    </source>
</evidence>
<reference evidence="2 3" key="1">
    <citation type="journal article" date="2016" name="Nat. Commun.">
        <title>Ectomycorrhizal ecology is imprinted in the genome of the dominant symbiotic fungus Cenococcum geophilum.</title>
        <authorList>
            <consortium name="DOE Joint Genome Institute"/>
            <person name="Peter M."/>
            <person name="Kohler A."/>
            <person name="Ohm R.A."/>
            <person name="Kuo A."/>
            <person name="Krutzmann J."/>
            <person name="Morin E."/>
            <person name="Arend M."/>
            <person name="Barry K.W."/>
            <person name="Binder M."/>
            <person name="Choi C."/>
            <person name="Clum A."/>
            <person name="Copeland A."/>
            <person name="Grisel N."/>
            <person name="Haridas S."/>
            <person name="Kipfer T."/>
            <person name="LaButti K."/>
            <person name="Lindquist E."/>
            <person name="Lipzen A."/>
            <person name="Maire R."/>
            <person name="Meier B."/>
            <person name="Mihaltcheva S."/>
            <person name="Molinier V."/>
            <person name="Murat C."/>
            <person name="Poggeler S."/>
            <person name="Quandt C.A."/>
            <person name="Sperisen C."/>
            <person name="Tritt A."/>
            <person name="Tisserant E."/>
            <person name="Crous P.W."/>
            <person name="Henrissat B."/>
            <person name="Nehls U."/>
            <person name="Egli S."/>
            <person name="Spatafora J.W."/>
            <person name="Grigoriev I.V."/>
            <person name="Martin F.M."/>
        </authorList>
    </citation>
    <scope>NUCLEOTIDE SEQUENCE [LARGE SCALE GENOMIC DNA]</scope>
    <source>
        <strain evidence="2 3">CBS 459.81</strain>
    </source>
</reference>